<evidence type="ECO:0000313" key="2">
    <source>
        <dbReference type="Proteomes" id="UP000193642"/>
    </source>
</evidence>
<sequence>MPVPTTTASAVSHYYGTNCGATQPIFDKCISDLLYASTGQNYATIETWCASEQTKGQGYWYMCLCGQSQKVVTCYNTNCQSDATFQQAVTSQTSYCDAMKQFVTWTTTTVKPWTAPAPTDLIGDAGMGPTLAVNGTKQNSASGAGSVEFAAGLALGALFIL</sequence>
<dbReference type="AlphaFoldDB" id="A0A1Y2CJ81"/>
<organism evidence="1 2">
    <name type="scientific">Rhizoclosmatium globosum</name>
    <dbReference type="NCBI Taxonomy" id="329046"/>
    <lineage>
        <taxon>Eukaryota</taxon>
        <taxon>Fungi</taxon>
        <taxon>Fungi incertae sedis</taxon>
        <taxon>Chytridiomycota</taxon>
        <taxon>Chytridiomycota incertae sedis</taxon>
        <taxon>Chytridiomycetes</taxon>
        <taxon>Chytridiales</taxon>
        <taxon>Chytriomycetaceae</taxon>
        <taxon>Rhizoclosmatium</taxon>
    </lineage>
</organism>
<reference evidence="1 2" key="1">
    <citation type="submission" date="2016-07" db="EMBL/GenBank/DDBJ databases">
        <title>Pervasive Adenine N6-methylation of Active Genes in Fungi.</title>
        <authorList>
            <consortium name="DOE Joint Genome Institute"/>
            <person name="Mondo S.J."/>
            <person name="Dannebaum R.O."/>
            <person name="Kuo R.C."/>
            <person name="Labutti K."/>
            <person name="Haridas S."/>
            <person name="Kuo A."/>
            <person name="Salamov A."/>
            <person name="Ahrendt S.R."/>
            <person name="Lipzen A."/>
            <person name="Sullivan W."/>
            <person name="Andreopoulos W.B."/>
            <person name="Clum A."/>
            <person name="Lindquist E."/>
            <person name="Daum C."/>
            <person name="Ramamoorthy G.K."/>
            <person name="Gryganskyi A."/>
            <person name="Culley D."/>
            <person name="Magnuson J.K."/>
            <person name="James T.Y."/>
            <person name="O'Malley M.A."/>
            <person name="Stajich J.E."/>
            <person name="Spatafora J.W."/>
            <person name="Visel A."/>
            <person name="Grigoriev I.V."/>
        </authorList>
    </citation>
    <scope>NUCLEOTIDE SEQUENCE [LARGE SCALE GENOMIC DNA]</scope>
    <source>
        <strain evidence="1 2">JEL800</strain>
    </source>
</reference>
<comment type="caution">
    <text evidence="1">The sequence shown here is derived from an EMBL/GenBank/DDBJ whole genome shotgun (WGS) entry which is preliminary data.</text>
</comment>
<protein>
    <submittedName>
        <fullName evidence="1">Uncharacterized protein</fullName>
    </submittedName>
</protein>
<dbReference type="OrthoDB" id="2132679at2759"/>
<dbReference type="EMBL" id="MCGO01000015">
    <property type="protein sequence ID" value="ORY46914.1"/>
    <property type="molecule type" value="Genomic_DNA"/>
</dbReference>
<name>A0A1Y2CJ81_9FUNG</name>
<evidence type="ECO:0000313" key="1">
    <source>
        <dbReference type="EMBL" id="ORY46914.1"/>
    </source>
</evidence>
<gene>
    <name evidence="1" type="ORF">BCR33DRAFT_715314</name>
</gene>
<keyword evidence="2" id="KW-1185">Reference proteome</keyword>
<dbReference type="Proteomes" id="UP000193642">
    <property type="component" value="Unassembled WGS sequence"/>
</dbReference>
<accession>A0A1Y2CJ81</accession>
<proteinExistence type="predicted"/>